<organism evidence="1 2">
    <name type="scientific">Thalassobaculum litoreum DSM 18839</name>
    <dbReference type="NCBI Taxonomy" id="1123362"/>
    <lineage>
        <taxon>Bacteria</taxon>
        <taxon>Pseudomonadati</taxon>
        <taxon>Pseudomonadota</taxon>
        <taxon>Alphaproteobacteria</taxon>
        <taxon>Rhodospirillales</taxon>
        <taxon>Thalassobaculaceae</taxon>
        <taxon>Thalassobaculum</taxon>
    </lineage>
</organism>
<gene>
    <name evidence="1" type="ORF">SAMN05660686_03577</name>
</gene>
<accession>A0A8G2BK63</accession>
<keyword evidence="2" id="KW-1185">Reference proteome</keyword>
<dbReference type="OrthoDB" id="7404855at2"/>
<dbReference type="AlphaFoldDB" id="A0A8G2BK63"/>
<evidence type="ECO:0000313" key="1">
    <source>
        <dbReference type="EMBL" id="SDG16459.1"/>
    </source>
</evidence>
<dbReference type="Proteomes" id="UP000198615">
    <property type="component" value="Unassembled WGS sequence"/>
</dbReference>
<proteinExistence type="predicted"/>
<reference evidence="1 2" key="1">
    <citation type="submission" date="2016-10" db="EMBL/GenBank/DDBJ databases">
        <authorList>
            <person name="Varghese N."/>
            <person name="Submissions S."/>
        </authorList>
    </citation>
    <scope>NUCLEOTIDE SEQUENCE [LARGE SCALE GENOMIC DNA]</scope>
    <source>
        <strain evidence="1 2">DSM 18839</strain>
    </source>
</reference>
<evidence type="ECO:0000313" key="2">
    <source>
        <dbReference type="Proteomes" id="UP000198615"/>
    </source>
</evidence>
<protein>
    <submittedName>
        <fullName evidence="1">Uncharacterized protein</fullName>
    </submittedName>
</protein>
<dbReference type="RefSeq" id="WP_093152433.1">
    <property type="nucleotide sequence ID" value="NZ_FNBW01000011.1"/>
</dbReference>
<name>A0A8G2BK63_9PROT</name>
<dbReference type="EMBL" id="FNBW01000011">
    <property type="protein sequence ID" value="SDG16459.1"/>
    <property type="molecule type" value="Genomic_DNA"/>
</dbReference>
<comment type="caution">
    <text evidence="1">The sequence shown here is derived from an EMBL/GenBank/DDBJ whole genome shotgun (WGS) entry which is preliminary data.</text>
</comment>
<sequence length="236" mass="25820">MRIALRCLPGYADHLPQPRLARTALPDWLRTMPAEAAAPLLSDAPVRTVKQCPPFIDAMQGGILFPLAADLAVAGGALSWDWNLPPHARARPSRAPVGVHLPEQATGFPGLERPGQFIVKFTNFWTVELPEGWSMLFVHPVNRLDLPFRTVSGLVDCDAWRDGAVHFPAVWSDPDFEGTLPAGTPVAQGFPVPRDALELEIGEMAPDRLADHLDVQDALQAEPGLYRKRYRGGAKS</sequence>